<evidence type="ECO:0000259" key="11">
    <source>
        <dbReference type="PROSITE" id="PS50936"/>
    </source>
</evidence>
<dbReference type="Gene3D" id="1.10.40.50">
    <property type="entry name" value="Probable gtpase engc, domain 3"/>
    <property type="match status" value="1"/>
</dbReference>
<dbReference type="GO" id="GO:0019843">
    <property type="term" value="F:rRNA binding"/>
    <property type="evidence" value="ECO:0007669"/>
    <property type="project" value="UniProtKB-KW"/>
</dbReference>
<evidence type="ECO:0000313" key="16">
    <source>
        <dbReference type="Proteomes" id="UP000292665"/>
    </source>
</evidence>
<keyword evidence="6 10" id="KW-0378">Hydrolase</keyword>
<name>A0A173ZCI6_9FIRM</name>
<evidence type="ECO:0000256" key="3">
    <source>
        <dbReference type="ARBA" id="ARBA00022723"/>
    </source>
</evidence>
<dbReference type="CDD" id="cd04466">
    <property type="entry name" value="S1_YloQ_GTPase"/>
    <property type="match status" value="1"/>
</dbReference>
<comment type="cofactor">
    <cofactor evidence="10">
        <name>Zn(2+)</name>
        <dbReference type="ChEBI" id="CHEBI:29105"/>
    </cofactor>
    <text evidence="10">Binds 1 zinc ion per subunit.</text>
</comment>
<evidence type="ECO:0000256" key="8">
    <source>
        <dbReference type="ARBA" id="ARBA00022884"/>
    </source>
</evidence>
<evidence type="ECO:0000256" key="4">
    <source>
        <dbReference type="ARBA" id="ARBA00022730"/>
    </source>
</evidence>
<feature type="binding site" evidence="10">
    <location>
        <begin position="114"/>
        <end position="117"/>
    </location>
    <ligand>
        <name>GTP</name>
        <dbReference type="ChEBI" id="CHEBI:37565"/>
    </ligand>
</feature>
<accession>A0A173ZCI6</accession>
<reference evidence="13 15" key="1">
    <citation type="submission" date="2015-09" db="EMBL/GenBank/DDBJ databases">
        <authorList>
            <consortium name="Pathogen Informatics"/>
        </authorList>
    </citation>
    <scope>NUCLEOTIDE SEQUENCE [LARGE SCALE GENOMIC DNA]</scope>
    <source>
        <strain evidence="13 15">2789STDY5834841</strain>
    </source>
</reference>
<feature type="binding site" evidence="10">
    <location>
        <begin position="165"/>
        <end position="173"/>
    </location>
    <ligand>
        <name>GTP</name>
        <dbReference type="ChEBI" id="CHEBI:37565"/>
    </ligand>
</feature>
<comment type="subunit">
    <text evidence="10">Monomer. Associates with 30S ribosomal subunit, binds 16S rRNA.</text>
</comment>
<dbReference type="GO" id="GO:0005525">
    <property type="term" value="F:GTP binding"/>
    <property type="evidence" value="ECO:0007669"/>
    <property type="project" value="UniProtKB-UniRule"/>
</dbReference>
<dbReference type="EMBL" id="CYZO01000007">
    <property type="protein sequence ID" value="CUN73991.1"/>
    <property type="molecule type" value="Genomic_DNA"/>
</dbReference>
<dbReference type="Pfam" id="PF03193">
    <property type="entry name" value="RsgA_GTPase"/>
    <property type="match status" value="1"/>
</dbReference>
<dbReference type="SUPFAM" id="SSF50249">
    <property type="entry name" value="Nucleic acid-binding proteins"/>
    <property type="match status" value="1"/>
</dbReference>
<dbReference type="Gene3D" id="3.40.50.300">
    <property type="entry name" value="P-loop containing nucleotide triphosphate hydrolases"/>
    <property type="match status" value="1"/>
</dbReference>
<evidence type="ECO:0000256" key="7">
    <source>
        <dbReference type="ARBA" id="ARBA00022833"/>
    </source>
</evidence>
<organism evidence="13 15">
    <name type="scientific">[Ruminococcus] torques</name>
    <dbReference type="NCBI Taxonomy" id="33039"/>
    <lineage>
        <taxon>Bacteria</taxon>
        <taxon>Bacillati</taxon>
        <taxon>Bacillota</taxon>
        <taxon>Clostridia</taxon>
        <taxon>Lachnospirales</taxon>
        <taxon>Lachnospiraceae</taxon>
        <taxon>Mediterraneibacter</taxon>
    </lineage>
</organism>
<dbReference type="Gene3D" id="2.40.50.140">
    <property type="entry name" value="Nucleic acid-binding proteins"/>
    <property type="match status" value="1"/>
</dbReference>
<dbReference type="InterPro" id="IPR012340">
    <property type="entry name" value="NA-bd_OB-fold"/>
</dbReference>
<feature type="binding site" evidence="10">
    <location>
        <position position="267"/>
    </location>
    <ligand>
        <name>Zn(2+)</name>
        <dbReference type="ChEBI" id="CHEBI:29105"/>
    </ligand>
</feature>
<keyword evidence="9 10" id="KW-0342">GTP-binding</keyword>
<protein>
    <recommendedName>
        <fullName evidence="10">Small ribosomal subunit biogenesis GTPase RsgA</fullName>
        <ecNumber evidence="10">3.6.1.-</ecNumber>
    </recommendedName>
</protein>
<dbReference type="PROSITE" id="PS51721">
    <property type="entry name" value="G_CP"/>
    <property type="match status" value="1"/>
</dbReference>
<keyword evidence="8 10" id="KW-0694">RNA-binding</keyword>
<dbReference type="Pfam" id="PF16745">
    <property type="entry name" value="RsgA_N"/>
    <property type="match status" value="1"/>
</dbReference>
<dbReference type="NCBIfam" id="TIGR00157">
    <property type="entry name" value="ribosome small subunit-dependent GTPase A"/>
    <property type="match status" value="1"/>
</dbReference>
<gene>
    <name evidence="10 13" type="primary">rsgA</name>
    <name evidence="14" type="ORF">EAI93_05670</name>
    <name evidence="13" type="ORF">ERS852456_00697</name>
</gene>
<evidence type="ECO:0000256" key="1">
    <source>
        <dbReference type="ARBA" id="ARBA00022490"/>
    </source>
</evidence>
<dbReference type="PANTHER" id="PTHR32120">
    <property type="entry name" value="SMALL RIBOSOMAL SUBUNIT BIOGENESIS GTPASE RSGA"/>
    <property type="match status" value="1"/>
</dbReference>
<dbReference type="RefSeq" id="WP_004845891.1">
    <property type="nucleotide sequence ID" value="NZ_AP028249.1"/>
</dbReference>
<dbReference type="GO" id="GO:0042274">
    <property type="term" value="P:ribosomal small subunit biogenesis"/>
    <property type="evidence" value="ECO:0007669"/>
    <property type="project" value="UniProtKB-UniRule"/>
</dbReference>
<feature type="binding site" evidence="10">
    <location>
        <position position="254"/>
    </location>
    <ligand>
        <name>Zn(2+)</name>
        <dbReference type="ChEBI" id="CHEBI:29105"/>
    </ligand>
</feature>
<keyword evidence="5 10" id="KW-0547">Nucleotide-binding</keyword>
<feature type="domain" description="EngC GTPase" evidence="11">
    <location>
        <begin position="74"/>
        <end position="228"/>
    </location>
</feature>
<keyword evidence="7 10" id="KW-0862">Zinc</keyword>
<evidence type="ECO:0000256" key="5">
    <source>
        <dbReference type="ARBA" id="ARBA00022741"/>
    </source>
</evidence>
<dbReference type="GO" id="GO:0003924">
    <property type="term" value="F:GTPase activity"/>
    <property type="evidence" value="ECO:0007669"/>
    <property type="project" value="UniProtKB-UniRule"/>
</dbReference>
<dbReference type="AlphaFoldDB" id="A0A173ZCI6"/>
<reference evidence="14 16" key="2">
    <citation type="journal article" date="2019" name="Science, e1252229">
        <title>Invertible promoters mediate bacterial phase variation, antibiotic resistance, and host adaptation in the gut.</title>
        <authorList>
            <person name="Jiang X."/>
            <person name="Hall A.B."/>
            <person name="Arthur T.D."/>
            <person name="Plichta D.R."/>
            <person name="Covington C.T."/>
            <person name="Poyet M."/>
            <person name="Crothers J."/>
            <person name="Moses P.L."/>
            <person name="Tolonen A.C."/>
            <person name="Vlamakis H."/>
            <person name="Alm E.J."/>
            <person name="Xavier R.J."/>
        </authorList>
    </citation>
    <scope>NUCLEOTIDE SEQUENCE [LARGE SCALE GENOMIC DNA]</scope>
    <source>
        <strain evidence="14">Aa_0143</strain>
        <strain evidence="16">aa_0143</strain>
    </source>
</reference>
<feature type="binding site" evidence="10">
    <location>
        <position position="259"/>
    </location>
    <ligand>
        <name>Zn(2+)</name>
        <dbReference type="ChEBI" id="CHEBI:29105"/>
    </ligand>
</feature>
<dbReference type="HAMAP" id="MF_01820">
    <property type="entry name" value="GTPase_RsgA"/>
    <property type="match status" value="1"/>
</dbReference>
<proteinExistence type="inferred from homology"/>
<keyword evidence="2 10" id="KW-0690">Ribosome biogenesis</keyword>
<dbReference type="GeneID" id="97329558"/>
<dbReference type="GO" id="GO:0005737">
    <property type="term" value="C:cytoplasm"/>
    <property type="evidence" value="ECO:0007669"/>
    <property type="project" value="UniProtKB-SubCell"/>
</dbReference>
<keyword evidence="4 10" id="KW-0699">rRNA-binding</keyword>
<evidence type="ECO:0000256" key="2">
    <source>
        <dbReference type="ARBA" id="ARBA00022517"/>
    </source>
</evidence>
<evidence type="ECO:0000313" key="15">
    <source>
        <dbReference type="Proteomes" id="UP000095787"/>
    </source>
</evidence>
<dbReference type="Proteomes" id="UP000095787">
    <property type="component" value="Unassembled WGS sequence"/>
</dbReference>
<dbReference type="EC" id="3.6.1.-" evidence="10"/>
<comment type="subcellular location">
    <subcellularLocation>
        <location evidence="10">Cytoplasm</location>
    </subcellularLocation>
</comment>
<dbReference type="GO" id="GO:0046872">
    <property type="term" value="F:metal ion binding"/>
    <property type="evidence" value="ECO:0007669"/>
    <property type="project" value="UniProtKB-KW"/>
</dbReference>
<comment type="function">
    <text evidence="10">One of several proteins that assist in the late maturation steps of the functional core of the 30S ribosomal subunit. Helps release RbfA from mature subunits. May play a role in the assembly of ribosomal proteins into the subunit. Circularly permuted GTPase that catalyzes slow GTP hydrolysis, GTPase activity is stimulated by the 30S ribosomal subunit.</text>
</comment>
<dbReference type="InterPro" id="IPR030378">
    <property type="entry name" value="G_CP_dom"/>
</dbReference>
<dbReference type="InterPro" id="IPR004881">
    <property type="entry name" value="Ribosome_biogen_GTPase_RsgA"/>
</dbReference>
<dbReference type="PROSITE" id="PS50936">
    <property type="entry name" value="ENGC_GTPASE"/>
    <property type="match status" value="1"/>
</dbReference>
<dbReference type="CDD" id="cd01854">
    <property type="entry name" value="YjeQ_EngC"/>
    <property type="match status" value="1"/>
</dbReference>
<sequence>MQGKIVKGIAGFYYVHVVESGVYECKAKGIFRKDGVKPLVGDNVEIEVLDEEEKKGNIREILTRKNELIRPAVANIDQALVVFAVTKPKPHFNLLDRFLVMMEQKKIPVILCFNKSDIAKESDISKMEEIYRSCGYPVFFTSAKEGWKIEEVKKILHGKTTVLAGPSGVGKSSLINLLQSEVMMETGSISRKIDRGKHTTRHSELLVLEEDEKVEDCGSYIVDTPGFSSLYVNDFEKEQLKYYFPEFGPYEGLCRFSGCDHVHEPDCAVKQAAEEGKIHEIRYNDYVAMYRELQEKRRY</sequence>
<dbReference type="PANTHER" id="PTHR32120:SF11">
    <property type="entry name" value="SMALL RIBOSOMAL SUBUNIT BIOGENESIS GTPASE RSGA 1, MITOCHONDRIAL-RELATED"/>
    <property type="match status" value="1"/>
</dbReference>
<comment type="similarity">
    <text evidence="10">Belongs to the TRAFAC class YlqF/YawG GTPase family. RsgA subfamily.</text>
</comment>
<keyword evidence="1 10" id="KW-0963">Cytoplasm</keyword>
<keyword evidence="3 10" id="KW-0479">Metal-binding</keyword>
<dbReference type="EMBL" id="RCYR01000007">
    <property type="protein sequence ID" value="RYS80789.1"/>
    <property type="molecule type" value="Genomic_DNA"/>
</dbReference>
<evidence type="ECO:0000313" key="14">
    <source>
        <dbReference type="EMBL" id="RYS80789.1"/>
    </source>
</evidence>
<feature type="domain" description="CP-type G" evidence="12">
    <location>
        <begin position="65"/>
        <end position="230"/>
    </location>
</feature>
<evidence type="ECO:0000259" key="12">
    <source>
        <dbReference type="PROSITE" id="PS51721"/>
    </source>
</evidence>
<evidence type="ECO:0000313" key="13">
    <source>
        <dbReference type="EMBL" id="CUN73991.1"/>
    </source>
</evidence>
<dbReference type="SUPFAM" id="SSF52540">
    <property type="entry name" value="P-loop containing nucleoside triphosphate hydrolases"/>
    <property type="match status" value="1"/>
</dbReference>
<evidence type="ECO:0000256" key="10">
    <source>
        <dbReference type="HAMAP-Rule" id="MF_01820"/>
    </source>
</evidence>
<dbReference type="InterPro" id="IPR031944">
    <property type="entry name" value="RsgA_N"/>
</dbReference>
<feature type="binding site" evidence="10">
    <location>
        <position position="261"/>
    </location>
    <ligand>
        <name>Zn(2+)</name>
        <dbReference type="ChEBI" id="CHEBI:29105"/>
    </ligand>
</feature>
<dbReference type="InterPro" id="IPR027417">
    <property type="entry name" value="P-loop_NTPase"/>
</dbReference>
<evidence type="ECO:0000256" key="9">
    <source>
        <dbReference type="ARBA" id="ARBA00023134"/>
    </source>
</evidence>
<evidence type="ECO:0000256" key="6">
    <source>
        <dbReference type="ARBA" id="ARBA00022801"/>
    </source>
</evidence>
<dbReference type="Proteomes" id="UP000292665">
    <property type="component" value="Unassembled WGS sequence"/>
</dbReference>
<dbReference type="InterPro" id="IPR010914">
    <property type="entry name" value="RsgA_GTPase_dom"/>
</dbReference>